<dbReference type="Pfam" id="PF00583">
    <property type="entry name" value="Acetyltransf_1"/>
    <property type="match status" value="1"/>
</dbReference>
<dbReference type="GO" id="GO:0016747">
    <property type="term" value="F:acyltransferase activity, transferring groups other than amino-acyl groups"/>
    <property type="evidence" value="ECO:0007669"/>
    <property type="project" value="InterPro"/>
</dbReference>
<dbReference type="SUPFAM" id="SSF55729">
    <property type="entry name" value="Acyl-CoA N-acyltransferases (Nat)"/>
    <property type="match status" value="1"/>
</dbReference>
<evidence type="ECO:0000313" key="2">
    <source>
        <dbReference type="EMBL" id="OXT00926.1"/>
    </source>
</evidence>
<dbReference type="Proteomes" id="UP000215405">
    <property type="component" value="Unassembled WGS sequence"/>
</dbReference>
<dbReference type="EMBL" id="NBYO01000002">
    <property type="protein sequence ID" value="OXT00926.1"/>
    <property type="molecule type" value="Genomic_DNA"/>
</dbReference>
<evidence type="ECO:0000313" key="3">
    <source>
        <dbReference type="Proteomes" id="UP000215405"/>
    </source>
</evidence>
<comment type="caution">
    <text evidence="2">The sequence shown here is derived from an EMBL/GenBank/DDBJ whole genome shotgun (WGS) entry which is preliminary data.</text>
</comment>
<feature type="domain" description="N-acetyltransferase" evidence="1">
    <location>
        <begin position="1"/>
        <end position="146"/>
    </location>
</feature>
<dbReference type="CDD" id="cd04301">
    <property type="entry name" value="NAT_SF"/>
    <property type="match status" value="1"/>
</dbReference>
<organism evidence="2 3">
    <name type="scientific">Notoacmeibacter marinus</name>
    <dbReference type="NCBI Taxonomy" id="1876515"/>
    <lineage>
        <taxon>Bacteria</taxon>
        <taxon>Pseudomonadati</taxon>
        <taxon>Pseudomonadota</taxon>
        <taxon>Alphaproteobacteria</taxon>
        <taxon>Hyphomicrobiales</taxon>
        <taxon>Notoacmeibacteraceae</taxon>
        <taxon>Notoacmeibacter</taxon>
    </lineage>
</organism>
<dbReference type="InterPro" id="IPR000182">
    <property type="entry name" value="GNAT_dom"/>
</dbReference>
<evidence type="ECO:0000259" key="1">
    <source>
        <dbReference type="PROSITE" id="PS51186"/>
    </source>
</evidence>
<reference evidence="3" key="1">
    <citation type="journal article" date="2017" name="Int. J. Syst. Evol. Microbiol.">
        <title>Notoacmeibacter marinus gen. nov., sp. nov., isolated from the gut of a limpet and proposal of Notoacmeibacteraceae fam. nov. in the order Rhizobiales of the class Alphaproteobacteria.</title>
        <authorList>
            <person name="Huang Z."/>
            <person name="Guo F."/>
            <person name="Lai Q."/>
        </authorList>
    </citation>
    <scope>NUCLEOTIDE SEQUENCE [LARGE SCALE GENOMIC DNA]</scope>
    <source>
        <strain evidence="3">XMTR2A4</strain>
    </source>
</reference>
<dbReference type="PROSITE" id="PS51186">
    <property type="entry name" value="GNAT"/>
    <property type="match status" value="1"/>
</dbReference>
<protein>
    <recommendedName>
        <fullName evidence="1">N-acetyltransferase domain-containing protein</fullName>
    </recommendedName>
</protein>
<dbReference type="AlphaFoldDB" id="A0A231V028"/>
<name>A0A231V028_9HYPH</name>
<sequence>MRFTQETSADDADIEALHDEVFGPGRFVRAASAIREQGPHDRALSFTARFDDELIGSVRLSPISVGPARGHLLGPLAVLRNRRKAGIGKHLVNLGVEAARVAGSPFVLLVGDAPYYWPMGFRPISAETVRMPLPVAPDRLLVCALDTAVCERLEGNVRHAYCIEPV</sequence>
<dbReference type="InterPro" id="IPR016181">
    <property type="entry name" value="Acyl_CoA_acyltransferase"/>
</dbReference>
<proteinExistence type="predicted"/>
<dbReference type="Gene3D" id="3.40.630.30">
    <property type="match status" value="1"/>
</dbReference>
<accession>A0A231V028</accession>
<keyword evidence="3" id="KW-1185">Reference proteome</keyword>
<gene>
    <name evidence="2" type="ORF">B7H23_10735</name>
</gene>